<feature type="compositionally biased region" description="Basic and acidic residues" evidence="11">
    <location>
        <begin position="156"/>
        <end position="166"/>
    </location>
</feature>
<comment type="domain">
    <text evidence="10">The VLRF1 domain mediates binding to the 60S ribosomal subunit.</text>
</comment>
<feature type="region of interest" description="Disordered" evidence="11">
    <location>
        <begin position="551"/>
        <end position="648"/>
    </location>
</feature>
<dbReference type="Gene3D" id="1.25.40.20">
    <property type="entry name" value="Ankyrin repeat-containing domain"/>
    <property type="match status" value="1"/>
</dbReference>
<dbReference type="PROSITE" id="PS52044">
    <property type="entry name" value="VLRF1"/>
    <property type="match status" value="1"/>
</dbReference>
<evidence type="ECO:0000256" key="11">
    <source>
        <dbReference type="SAM" id="MobiDB-lite"/>
    </source>
</evidence>
<dbReference type="KEGG" id="cthr:CTHT_0008230"/>
<evidence type="ECO:0000256" key="4">
    <source>
        <dbReference type="ARBA" id="ARBA00022722"/>
    </source>
</evidence>
<feature type="active site" evidence="10">
    <location>
        <position position="299"/>
    </location>
</feature>
<dbReference type="eggNOG" id="KOG2505">
    <property type="taxonomic scope" value="Eukaryota"/>
</dbReference>
<keyword evidence="6 10" id="KW-0255">Endonuclease</keyword>
<gene>
    <name evidence="13" type="ORF">CTHT_0008230</name>
</gene>
<keyword evidence="9" id="KW-0175">Coiled coil</keyword>
<dbReference type="GO" id="GO:0036503">
    <property type="term" value="P:ERAD pathway"/>
    <property type="evidence" value="ECO:0007669"/>
    <property type="project" value="TreeGrafter"/>
</dbReference>
<evidence type="ECO:0000259" key="12">
    <source>
        <dbReference type="PROSITE" id="PS52044"/>
    </source>
</evidence>
<keyword evidence="5" id="KW-0677">Repeat</keyword>
<organism evidence="14">
    <name type="scientific">Chaetomium thermophilum (strain DSM 1495 / CBS 144.50 / IMI 039719)</name>
    <name type="common">Thermochaetoides thermophila</name>
    <dbReference type="NCBI Taxonomy" id="759272"/>
    <lineage>
        <taxon>Eukaryota</taxon>
        <taxon>Fungi</taxon>
        <taxon>Dikarya</taxon>
        <taxon>Ascomycota</taxon>
        <taxon>Pezizomycotina</taxon>
        <taxon>Sordariomycetes</taxon>
        <taxon>Sordariomycetidae</taxon>
        <taxon>Sordariales</taxon>
        <taxon>Chaetomiaceae</taxon>
        <taxon>Thermochaetoides</taxon>
    </lineage>
</organism>
<feature type="compositionally biased region" description="Basic and acidic residues" evidence="11">
    <location>
        <begin position="415"/>
        <end position="425"/>
    </location>
</feature>
<evidence type="ECO:0000256" key="10">
    <source>
        <dbReference type="PROSITE-ProRule" id="PRU01389"/>
    </source>
</evidence>
<keyword evidence="7 10" id="KW-0378">Hydrolase</keyword>
<dbReference type="OMA" id="GPHIFMC"/>
<comment type="subcellular location">
    <subcellularLocation>
        <location evidence="1">Cytoplasm</location>
    </subcellularLocation>
</comment>
<feature type="compositionally biased region" description="Basic and acidic residues" evidence="11">
    <location>
        <begin position="622"/>
        <end position="648"/>
    </location>
</feature>
<proteinExistence type="inferred from homology"/>
<feature type="region of interest" description="Disordered" evidence="11">
    <location>
        <begin position="409"/>
        <end position="435"/>
    </location>
</feature>
<evidence type="ECO:0000256" key="6">
    <source>
        <dbReference type="ARBA" id="ARBA00022759"/>
    </source>
</evidence>
<sequence>MDKKQDELLRRPLYLYDLPPEVLNSLTLKTDDAGLANVDDGDDATASKDQASAKLASQDNVLGSQSCSLCNLSFATVEEQKGHLKSDFHHYNLKQKMNGLKPVSEAEFEKLVEELDLSISGSDTPESDDEEEATSRRETALSALLRKQISLTDNRNPPDRDDEQSAKRKRVGAGKSPLLWFSSPTLPENTYYGIYKAMFTPQELEKEDAIVDAIKTRQLPPISMPKQSKEGVNVPPTYNGRHIFLCMIGGGHFAAMVVCLSPKHSKHGSSSGPLNREAVVLAHKTFHRYTTRRKQGGSQSANDNAKGPAHSAGSSLRRYNEQALTEDVRNLLKDWKALIDTADLLFIRATGSTNRRTLFGPYENQVLRANDPRIRGFPFNTRRATQNELMRSFIELTRLKVREILPEPAALPPAEDSKAKPEPKPPKPSPPKLTEEQETALFHTNQLQALIRRSKLPALLSYLSNNNLPADFRFYPPETQQNHHAPTPLHLAASLNSPAIVTGLLTRAKPQPADPTVLSAEGKTPFELAGDRATRDAFRVARSELGEQAWDWEKAKVPPPITKEEAERRAERERAEKEKEEAERRRREEERLRAEEASRKNNGTEKGKKSGGSLLNAGAPKTAEEKRLEEARGLTPEQRLKLERERRARAAEERIRRMQMAGRGG</sequence>
<dbReference type="Proteomes" id="UP000008066">
    <property type="component" value="Unassembled WGS sequence"/>
</dbReference>
<evidence type="ECO:0000313" key="14">
    <source>
        <dbReference type="Proteomes" id="UP000008066"/>
    </source>
</evidence>
<dbReference type="PROSITE" id="PS00028">
    <property type="entry name" value="ZINC_FINGER_C2H2_1"/>
    <property type="match status" value="1"/>
</dbReference>
<keyword evidence="3 10" id="KW-0963">Cytoplasm</keyword>
<evidence type="ECO:0000256" key="7">
    <source>
        <dbReference type="ARBA" id="ARBA00022801"/>
    </source>
</evidence>
<dbReference type="GO" id="GO:0005737">
    <property type="term" value="C:cytoplasm"/>
    <property type="evidence" value="ECO:0007669"/>
    <property type="project" value="UniProtKB-SubCell"/>
</dbReference>
<feature type="compositionally biased region" description="Basic and acidic residues" evidence="11">
    <location>
        <begin position="551"/>
        <end position="608"/>
    </location>
</feature>
<name>G0S001_CHATD</name>
<comment type="similarity">
    <text evidence="2 10">Belongs to the ANKZF1/VMS1 family.</text>
</comment>
<evidence type="ECO:0000256" key="9">
    <source>
        <dbReference type="ARBA" id="ARBA00023054"/>
    </source>
</evidence>
<feature type="domain" description="VLRF1" evidence="12">
    <location>
        <begin position="239"/>
        <end position="399"/>
    </location>
</feature>
<keyword evidence="14" id="KW-1185">Reference proteome</keyword>
<keyword evidence="8" id="KW-0040">ANK repeat</keyword>
<protein>
    <recommendedName>
        <fullName evidence="12">VLRF1 domain-containing protein</fullName>
    </recommendedName>
</protein>
<dbReference type="STRING" id="759272.G0S001"/>
<dbReference type="EMBL" id="GL988037">
    <property type="protein sequence ID" value="EGS23162.1"/>
    <property type="molecule type" value="Genomic_DNA"/>
</dbReference>
<evidence type="ECO:0000256" key="8">
    <source>
        <dbReference type="ARBA" id="ARBA00023043"/>
    </source>
</evidence>
<dbReference type="InterPro" id="IPR047139">
    <property type="entry name" value="ANKZ1/VMS1"/>
</dbReference>
<dbReference type="GeneID" id="18254861"/>
<dbReference type="SUPFAM" id="SSF48403">
    <property type="entry name" value="Ankyrin repeat"/>
    <property type="match status" value="1"/>
</dbReference>
<dbReference type="InterPro" id="IPR041175">
    <property type="entry name" value="VLRF1/Vms1"/>
</dbReference>
<accession>G0S001</accession>
<evidence type="ECO:0000256" key="1">
    <source>
        <dbReference type="ARBA" id="ARBA00004496"/>
    </source>
</evidence>
<dbReference type="PANTHER" id="PTHR16036">
    <property type="entry name" value="ANKYRIN REPEAT AND ZINC FINGER DOMAIN-CONTAINING PROTEIN 1"/>
    <property type="match status" value="1"/>
</dbReference>
<dbReference type="GO" id="GO:0004519">
    <property type="term" value="F:endonuclease activity"/>
    <property type="evidence" value="ECO:0007669"/>
    <property type="project" value="UniProtKB-KW"/>
</dbReference>
<evidence type="ECO:0000256" key="5">
    <source>
        <dbReference type="ARBA" id="ARBA00022737"/>
    </source>
</evidence>
<dbReference type="Pfam" id="PF18826">
    <property type="entry name" value="bVLRF1"/>
    <property type="match status" value="1"/>
</dbReference>
<feature type="region of interest" description="Disordered" evidence="11">
    <location>
        <begin position="289"/>
        <end position="317"/>
    </location>
</feature>
<dbReference type="OrthoDB" id="429841at2759"/>
<dbReference type="AlphaFoldDB" id="G0S001"/>
<dbReference type="InterPro" id="IPR013087">
    <property type="entry name" value="Znf_C2H2_type"/>
</dbReference>
<dbReference type="InterPro" id="IPR036770">
    <property type="entry name" value="Ankyrin_rpt-contain_sf"/>
</dbReference>
<evidence type="ECO:0000313" key="13">
    <source>
        <dbReference type="EMBL" id="EGS23162.1"/>
    </source>
</evidence>
<evidence type="ECO:0000256" key="3">
    <source>
        <dbReference type="ARBA" id="ARBA00022490"/>
    </source>
</evidence>
<keyword evidence="4 10" id="KW-0540">Nuclease</keyword>
<feature type="region of interest" description="Disordered" evidence="11">
    <location>
        <begin position="116"/>
        <end position="171"/>
    </location>
</feature>
<dbReference type="PANTHER" id="PTHR16036:SF2">
    <property type="entry name" value="TRNA ENDONUCLEASE ANKZF1"/>
    <property type="match status" value="1"/>
</dbReference>
<reference evidence="13 14" key="1">
    <citation type="journal article" date="2011" name="Cell">
        <title>Insight into structure and assembly of the nuclear pore complex by utilizing the genome of a eukaryotic thermophile.</title>
        <authorList>
            <person name="Amlacher S."/>
            <person name="Sarges P."/>
            <person name="Flemming D."/>
            <person name="van Noort V."/>
            <person name="Kunze R."/>
            <person name="Devos D.P."/>
            <person name="Arumugam M."/>
            <person name="Bork P."/>
            <person name="Hurt E."/>
        </authorList>
    </citation>
    <scope>NUCLEOTIDE SEQUENCE [LARGE SCALE GENOMIC DNA]</scope>
    <source>
        <strain evidence="14">DSM 1495 / CBS 144.50 / IMI 039719</strain>
    </source>
</reference>
<evidence type="ECO:0000256" key="2">
    <source>
        <dbReference type="ARBA" id="ARBA00009262"/>
    </source>
</evidence>
<dbReference type="RefSeq" id="XP_006691353.1">
    <property type="nucleotide sequence ID" value="XM_006691290.1"/>
</dbReference>
<dbReference type="HOGENOM" id="CLU_014293_1_1_1"/>
<dbReference type="GO" id="GO:0016787">
    <property type="term" value="F:hydrolase activity"/>
    <property type="evidence" value="ECO:0007669"/>
    <property type="project" value="UniProtKB-KW"/>
</dbReference>